<keyword evidence="3 10" id="KW-0812">Transmembrane</keyword>
<dbReference type="SUPFAM" id="SSF53850">
    <property type="entry name" value="Periplasmic binding protein-like II"/>
    <property type="match status" value="1"/>
</dbReference>
<evidence type="ECO:0000256" key="7">
    <source>
        <dbReference type="ARBA" id="ARBA00023170"/>
    </source>
</evidence>
<keyword evidence="7" id="KW-0675">Receptor</keyword>
<keyword evidence="5" id="KW-0406">Ion transport</keyword>
<dbReference type="SUPFAM" id="SSF81324">
    <property type="entry name" value="Voltage-gated potassium channels"/>
    <property type="match status" value="1"/>
</dbReference>
<feature type="signal peptide" evidence="11">
    <location>
        <begin position="1"/>
        <end position="24"/>
    </location>
</feature>
<evidence type="ECO:0000256" key="5">
    <source>
        <dbReference type="ARBA" id="ARBA00023065"/>
    </source>
</evidence>
<dbReference type="Proteomes" id="UP001248581">
    <property type="component" value="Chromosome"/>
</dbReference>
<protein>
    <submittedName>
        <fullName evidence="14">Transporter substrate-binding domain-containing protein</fullName>
    </submittedName>
</protein>
<evidence type="ECO:0000313" key="15">
    <source>
        <dbReference type="Proteomes" id="UP001248581"/>
    </source>
</evidence>
<keyword evidence="4 10" id="KW-1133">Transmembrane helix</keyword>
<dbReference type="InterPro" id="IPR001320">
    <property type="entry name" value="Iontro_rcpt_C"/>
</dbReference>
<evidence type="ECO:0000256" key="6">
    <source>
        <dbReference type="ARBA" id="ARBA00023136"/>
    </source>
</evidence>
<dbReference type="Gene3D" id="1.10.287.70">
    <property type="match status" value="1"/>
</dbReference>
<keyword evidence="2" id="KW-0813">Transport</keyword>
<organism evidence="14 15">
    <name type="scientific">Thalassotalea nanhaiensis</name>
    <dbReference type="NCBI Taxonomy" id="3065648"/>
    <lineage>
        <taxon>Bacteria</taxon>
        <taxon>Pseudomonadati</taxon>
        <taxon>Pseudomonadota</taxon>
        <taxon>Gammaproteobacteria</taxon>
        <taxon>Alteromonadales</taxon>
        <taxon>Colwelliaceae</taxon>
        <taxon>Thalassotalea</taxon>
    </lineage>
</organism>
<feature type="domain" description="Solute-binding protein family 3/N-terminal" evidence="12">
    <location>
        <begin position="36"/>
        <end position="366"/>
    </location>
</feature>
<evidence type="ECO:0000256" key="10">
    <source>
        <dbReference type="SAM" id="Phobius"/>
    </source>
</evidence>
<comment type="subcellular location">
    <subcellularLocation>
        <location evidence="1">Membrane</location>
        <topology evidence="1">Multi-pass membrane protein</topology>
    </subcellularLocation>
</comment>
<dbReference type="Gene3D" id="3.40.190.10">
    <property type="entry name" value="Periplasmic binding protein-like II"/>
    <property type="match status" value="2"/>
</dbReference>
<dbReference type="InterPro" id="IPR015683">
    <property type="entry name" value="Ionotropic_Glu_rcpt"/>
</dbReference>
<evidence type="ECO:0000256" key="2">
    <source>
        <dbReference type="ARBA" id="ARBA00022448"/>
    </source>
</evidence>
<evidence type="ECO:0000256" key="3">
    <source>
        <dbReference type="ARBA" id="ARBA00022692"/>
    </source>
</evidence>
<accession>A0ABY9TRE4</accession>
<evidence type="ECO:0000259" key="12">
    <source>
        <dbReference type="SMART" id="SM00062"/>
    </source>
</evidence>
<feature type="transmembrane region" description="Helical" evidence="10">
    <location>
        <begin position="213"/>
        <end position="237"/>
    </location>
</feature>
<dbReference type="RefSeq" id="WP_348389465.1">
    <property type="nucleotide sequence ID" value="NZ_CP134146.1"/>
</dbReference>
<dbReference type="SMART" id="SM00062">
    <property type="entry name" value="PBPb"/>
    <property type="match status" value="1"/>
</dbReference>
<dbReference type="EMBL" id="CP134146">
    <property type="protein sequence ID" value="WNC70324.1"/>
    <property type="molecule type" value="Genomic_DNA"/>
</dbReference>
<dbReference type="Pfam" id="PF00060">
    <property type="entry name" value="Lig_chan"/>
    <property type="match status" value="1"/>
</dbReference>
<name>A0ABY9TRE4_9GAMM</name>
<sequence length="366" mass="41584">MLKQFIYMIIYLSATLLSINSVNAQDRTTQQTSQQVLRVGTMHSPPFAIKNPDNSWSGISVELWREIAIELNLKYEFEEHTLPELLQGVEQGNLDAAIAAITITEEREPLMDFTHPHHSTGFAIATLSDEQVNVWLSTFKQLFSWQFIQVVVSLFLLLFIVGWLMWLVEHKHKSKNEDTHTIEYISEGFWWAAATMTTVGYGDKTPMTKIGRAFGVIWMFTALMIVASFIAAFSSILTVQKINTNIQNLTDLNKLQIATLDGSTSEAFLQNNGYMIVTFADVKGGLQAITEGKVDAMVYDAPLLQYFVETEFKGEIEISPATFERQDYGFALTQGSELREPLNRVLIRIVRNDSWREKLEKYLGTN</sequence>
<evidence type="ECO:0000256" key="8">
    <source>
        <dbReference type="ARBA" id="ARBA00023180"/>
    </source>
</evidence>
<feature type="domain" description="Ionotropic glutamate receptor C-terminal" evidence="13">
    <location>
        <begin position="36"/>
        <end position="361"/>
    </location>
</feature>
<proteinExistence type="predicted"/>
<dbReference type="Pfam" id="PF00497">
    <property type="entry name" value="SBP_bac_3"/>
    <property type="match status" value="1"/>
</dbReference>
<evidence type="ECO:0000256" key="1">
    <source>
        <dbReference type="ARBA" id="ARBA00004141"/>
    </source>
</evidence>
<evidence type="ECO:0000259" key="13">
    <source>
        <dbReference type="SMART" id="SM00079"/>
    </source>
</evidence>
<keyword evidence="11" id="KW-0732">Signal</keyword>
<evidence type="ECO:0000256" key="4">
    <source>
        <dbReference type="ARBA" id="ARBA00022989"/>
    </source>
</evidence>
<feature type="transmembrane region" description="Helical" evidence="10">
    <location>
        <begin position="147"/>
        <end position="168"/>
    </location>
</feature>
<keyword evidence="15" id="KW-1185">Reference proteome</keyword>
<dbReference type="InterPro" id="IPR001638">
    <property type="entry name" value="Solute-binding_3/MltF_N"/>
</dbReference>
<keyword evidence="8" id="KW-0325">Glycoprotein</keyword>
<reference evidence="15" key="1">
    <citation type="submission" date="2023-09" db="EMBL/GenBank/DDBJ databases">
        <authorList>
            <person name="Li S."/>
            <person name="Li X."/>
            <person name="Zhang C."/>
            <person name="Zhao Z."/>
        </authorList>
    </citation>
    <scope>NUCLEOTIDE SEQUENCE [LARGE SCALE GENOMIC DNA]</scope>
    <source>
        <strain evidence="15">SQ345</strain>
    </source>
</reference>
<keyword evidence="6 10" id="KW-0472">Membrane</keyword>
<feature type="chain" id="PRO_5045937770" evidence="11">
    <location>
        <begin position="25"/>
        <end position="366"/>
    </location>
</feature>
<evidence type="ECO:0000313" key="14">
    <source>
        <dbReference type="EMBL" id="WNC70324.1"/>
    </source>
</evidence>
<evidence type="ECO:0000256" key="11">
    <source>
        <dbReference type="SAM" id="SignalP"/>
    </source>
</evidence>
<keyword evidence="9" id="KW-0407">Ion channel</keyword>
<gene>
    <name evidence="14" type="ORF">RI845_09325</name>
</gene>
<dbReference type="PANTHER" id="PTHR18966">
    <property type="entry name" value="IONOTROPIC GLUTAMATE RECEPTOR"/>
    <property type="match status" value="1"/>
</dbReference>
<evidence type="ECO:0000256" key="9">
    <source>
        <dbReference type="ARBA" id="ARBA00023303"/>
    </source>
</evidence>
<dbReference type="SMART" id="SM00079">
    <property type="entry name" value="PBPe"/>
    <property type="match status" value="1"/>
</dbReference>